<evidence type="ECO:0000256" key="1">
    <source>
        <dbReference type="SAM" id="MobiDB-lite"/>
    </source>
</evidence>
<evidence type="ECO:0000313" key="3">
    <source>
        <dbReference type="Proteomes" id="UP001341281"/>
    </source>
</evidence>
<name>A0AAQ3UZL7_PASNO</name>
<sequence length="74" mass="8086">MERSGRRSRAPGRCASASGQGGGSGVADWHRATDRRPRGRFLRSVRGFLPFHPRDNYGADMELPTATDVPRFGG</sequence>
<proteinExistence type="predicted"/>
<reference evidence="2 3" key="1">
    <citation type="submission" date="2024-02" db="EMBL/GenBank/DDBJ databases">
        <title>High-quality chromosome-scale genome assembly of Pensacola bahiagrass (Paspalum notatum Flugge var. saurae).</title>
        <authorList>
            <person name="Vega J.M."/>
            <person name="Podio M."/>
            <person name="Orjuela J."/>
            <person name="Siena L.A."/>
            <person name="Pessino S.C."/>
            <person name="Combes M.C."/>
            <person name="Mariac C."/>
            <person name="Albertini E."/>
            <person name="Pupilli F."/>
            <person name="Ortiz J.P.A."/>
            <person name="Leblanc O."/>
        </authorList>
    </citation>
    <scope>NUCLEOTIDE SEQUENCE [LARGE SCALE GENOMIC DNA]</scope>
    <source>
        <strain evidence="2">R1</strain>
        <tissue evidence="2">Leaf</tissue>
    </source>
</reference>
<feature type="region of interest" description="Disordered" evidence="1">
    <location>
        <begin position="53"/>
        <end position="74"/>
    </location>
</feature>
<organism evidence="2 3">
    <name type="scientific">Paspalum notatum var. saurae</name>
    <dbReference type="NCBI Taxonomy" id="547442"/>
    <lineage>
        <taxon>Eukaryota</taxon>
        <taxon>Viridiplantae</taxon>
        <taxon>Streptophyta</taxon>
        <taxon>Embryophyta</taxon>
        <taxon>Tracheophyta</taxon>
        <taxon>Spermatophyta</taxon>
        <taxon>Magnoliopsida</taxon>
        <taxon>Liliopsida</taxon>
        <taxon>Poales</taxon>
        <taxon>Poaceae</taxon>
        <taxon>PACMAD clade</taxon>
        <taxon>Panicoideae</taxon>
        <taxon>Andropogonodae</taxon>
        <taxon>Paspaleae</taxon>
        <taxon>Paspalinae</taxon>
        <taxon>Paspalum</taxon>
    </lineage>
</organism>
<accession>A0AAQ3UZL7</accession>
<feature type="region of interest" description="Disordered" evidence="1">
    <location>
        <begin position="1"/>
        <end position="37"/>
    </location>
</feature>
<keyword evidence="3" id="KW-1185">Reference proteome</keyword>
<dbReference type="AlphaFoldDB" id="A0AAQ3UZL7"/>
<dbReference type="Proteomes" id="UP001341281">
    <property type="component" value="Chromosome 10"/>
</dbReference>
<evidence type="ECO:0000313" key="2">
    <source>
        <dbReference type="EMBL" id="WVZ99230.1"/>
    </source>
</evidence>
<gene>
    <name evidence="2" type="ORF">U9M48_044559</name>
</gene>
<protein>
    <submittedName>
        <fullName evidence="2">Uncharacterized protein</fullName>
    </submittedName>
</protein>
<dbReference type="EMBL" id="CP144754">
    <property type="protein sequence ID" value="WVZ99230.1"/>
    <property type="molecule type" value="Genomic_DNA"/>
</dbReference>
<feature type="compositionally biased region" description="Basic residues" evidence="1">
    <location>
        <begin position="1"/>
        <end position="10"/>
    </location>
</feature>